<dbReference type="EMBL" id="JACRTI010000001">
    <property type="protein sequence ID" value="MBC8600119.1"/>
    <property type="molecule type" value="Genomic_DNA"/>
</dbReference>
<accession>A0A3D8HJB2</accession>
<reference evidence="3 4" key="1">
    <citation type="submission" date="2018-07" db="EMBL/GenBank/DDBJ databases">
        <title>Parabacteroides acidifaciens nov. sp., isolated from human feces.</title>
        <authorList>
            <person name="Wang Y.J."/>
        </authorList>
    </citation>
    <scope>NUCLEOTIDE SEQUENCE [LARGE SCALE GENOMIC DNA]</scope>
    <source>
        <strain evidence="3 4">426-9</strain>
    </source>
</reference>
<evidence type="ECO:0000313" key="5">
    <source>
        <dbReference type="Proteomes" id="UP000629596"/>
    </source>
</evidence>
<dbReference type="EMBL" id="QREV01000001">
    <property type="protein sequence ID" value="RDU51074.1"/>
    <property type="molecule type" value="Genomic_DNA"/>
</dbReference>
<organism evidence="3 4">
    <name type="scientific">Parabacteroides acidifaciens</name>
    <dbReference type="NCBI Taxonomy" id="2290935"/>
    <lineage>
        <taxon>Bacteria</taxon>
        <taxon>Pseudomonadati</taxon>
        <taxon>Bacteroidota</taxon>
        <taxon>Bacteroidia</taxon>
        <taxon>Bacteroidales</taxon>
        <taxon>Tannerellaceae</taxon>
        <taxon>Parabacteroides</taxon>
    </lineage>
</organism>
<gene>
    <name evidence="3" type="ORF">DWU89_00105</name>
    <name evidence="2" type="ORF">H8784_00105</name>
</gene>
<comment type="caution">
    <text evidence="3">The sequence shown here is derived from an EMBL/GenBank/DDBJ whole genome shotgun (WGS) entry which is preliminary data.</text>
</comment>
<dbReference type="Proteomes" id="UP000629596">
    <property type="component" value="Unassembled WGS sequence"/>
</dbReference>
<dbReference type="Gene3D" id="3.60.40.10">
    <property type="entry name" value="PPM-type phosphatase domain"/>
    <property type="match status" value="1"/>
</dbReference>
<name>A0A3D8HJB2_9BACT</name>
<dbReference type="CDD" id="cd00143">
    <property type="entry name" value="PP2Cc"/>
    <property type="match status" value="1"/>
</dbReference>
<dbReference type="SMART" id="SM00332">
    <property type="entry name" value="PP2Cc"/>
    <property type="match status" value="1"/>
</dbReference>
<feature type="domain" description="PPM-type phosphatase" evidence="1">
    <location>
        <begin position="8"/>
        <end position="246"/>
    </location>
</feature>
<dbReference type="PROSITE" id="PS51746">
    <property type="entry name" value="PPM_2"/>
    <property type="match status" value="1"/>
</dbReference>
<evidence type="ECO:0000259" key="1">
    <source>
        <dbReference type="PROSITE" id="PS51746"/>
    </source>
</evidence>
<dbReference type="InterPro" id="IPR001932">
    <property type="entry name" value="PPM-type_phosphatase-like_dom"/>
</dbReference>
<dbReference type="InterPro" id="IPR036457">
    <property type="entry name" value="PPM-type-like_dom_sf"/>
</dbReference>
<dbReference type="Proteomes" id="UP000256321">
    <property type="component" value="Unassembled WGS sequence"/>
</dbReference>
<evidence type="ECO:0000313" key="3">
    <source>
        <dbReference type="EMBL" id="RDU51074.1"/>
    </source>
</evidence>
<sequence>MNITIGKPWAVSEKGGRLNNEDSIYPLPEAAKSNQKLFLVCDGVGGAEKGEIASSLACDSFQTFFSTFREGEPSSDFINKAIRYTEARFDDYTAIHPEAKGMATTLTMAFVGTAGITLAHVGDSRIYHFRQGNILYQTEDHSLVNSLVKLGKISREEAVNHPQRNVIVRAIQGTSRPTEADVVLLNDIQAGDYLFMCSDGVLERLTNEDLSLIFKQSGGPEGIKNAIMSACSGKTRDNFSFYIIPIQNVLDSTGIKQNILSFLYSFI</sequence>
<evidence type="ECO:0000313" key="4">
    <source>
        <dbReference type="Proteomes" id="UP000256321"/>
    </source>
</evidence>
<dbReference type="SUPFAM" id="SSF81606">
    <property type="entry name" value="PP2C-like"/>
    <property type="match status" value="1"/>
</dbReference>
<keyword evidence="5" id="KW-1185">Reference proteome</keyword>
<dbReference type="Pfam" id="PF13672">
    <property type="entry name" value="PP2C_2"/>
    <property type="match status" value="1"/>
</dbReference>
<proteinExistence type="predicted"/>
<dbReference type="RefSeq" id="WP_115497668.1">
    <property type="nucleotide sequence ID" value="NZ_JACRTI010000001.1"/>
</dbReference>
<reference evidence="2 5" key="2">
    <citation type="submission" date="2020-08" db="EMBL/GenBank/DDBJ databases">
        <title>Genome public.</title>
        <authorList>
            <person name="Liu C."/>
            <person name="Sun Q."/>
        </authorList>
    </citation>
    <scope>NUCLEOTIDE SEQUENCE [LARGE SCALE GENOMIC DNA]</scope>
    <source>
        <strain evidence="2 5">426_9</strain>
    </source>
</reference>
<protein>
    <submittedName>
        <fullName evidence="3">Serine/threonine-protein phosphatase</fullName>
    </submittedName>
</protein>
<dbReference type="AlphaFoldDB" id="A0A3D8HJB2"/>
<evidence type="ECO:0000313" key="2">
    <source>
        <dbReference type="EMBL" id="MBC8600119.1"/>
    </source>
</evidence>
<dbReference type="SMART" id="SM00331">
    <property type="entry name" value="PP2C_SIG"/>
    <property type="match status" value="1"/>
</dbReference>